<feature type="compositionally biased region" description="Polar residues" evidence="1">
    <location>
        <begin position="1118"/>
        <end position="1130"/>
    </location>
</feature>
<evidence type="ECO:0000313" key="3">
    <source>
        <dbReference type="EMBL" id="TKY84713.1"/>
    </source>
</evidence>
<dbReference type="GO" id="GO:0005737">
    <property type="term" value="C:cytoplasm"/>
    <property type="evidence" value="ECO:0007669"/>
    <property type="project" value="TreeGrafter"/>
</dbReference>
<proteinExistence type="predicted"/>
<feature type="compositionally biased region" description="Low complexity" evidence="1">
    <location>
        <begin position="1"/>
        <end position="13"/>
    </location>
</feature>
<dbReference type="OrthoDB" id="25778at2759"/>
<dbReference type="Proteomes" id="UP000306050">
    <property type="component" value="Chromosome SGRAM_8"/>
</dbReference>
<dbReference type="RefSeq" id="XP_029736698.1">
    <property type="nucleotide sequence ID" value="XM_029886385.1"/>
</dbReference>
<evidence type="ECO:0000313" key="4">
    <source>
        <dbReference type="Proteomes" id="UP000306050"/>
    </source>
</evidence>
<dbReference type="PANTHER" id="PTHR13268:SF0">
    <property type="entry name" value="BCAS3 MICROTUBULE ASSOCIATED CELL MIGRATION FACTOR"/>
    <property type="match status" value="1"/>
</dbReference>
<dbReference type="InterPro" id="IPR045142">
    <property type="entry name" value="BCAS3-like"/>
</dbReference>
<evidence type="ECO:0000256" key="1">
    <source>
        <dbReference type="SAM" id="MobiDB-lite"/>
    </source>
</evidence>
<dbReference type="EMBL" id="SRRM01000021">
    <property type="protein sequence ID" value="TKY84713.1"/>
    <property type="molecule type" value="Genomic_DNA"/>
</dbReference>
<evidence type="ECO:0000259" key="2">
    <source>
        <dbReference type="Pfam" id="PF21034"/>
    </source>
</evidence>
<name>A0A4U7KLA2_9BASI</name>
<organism evidence="3 4">
    <name type="scientific">Sporisorium graminicola</name>
    <dbReference type="NCBI Taxonomy" id="280036"/>
    <lineage>
        <taxon>Eukaryota</taxon>
        <taxon>Fungi</taxon>
        <taxon>Dikarya</taxon>
        <taxon>Basidiomycota</taxon>
        <taxon>Ustilaginomycotina</taxon>
        <taxon>Ustilaginomycetes</taxon>
        <taxon>Ustilaginales</taxon>
        <taxon>Ustilaginaceae</taxon>
        <taxon>Sporisorium</taxon>
    </lineage>
</organism>
<accession>A0A4U7KLA2</accession>
<feature type="compositionally biased region" description="Low complexity" evidence="1">
    <location>
        <begin position="470"/>
        <end position="488"/>
    </location>
</feature>
<dbReference type="GO" id="GO:0042594">
    <property type="term" value="P:response to starvation"/>
    <property type="evidence" value="ECO:0007669"/>
    <property type="project" value="TreeGrafter"/>
</dbReference>
<dbReference type="Pfam" id="PF21034">
    <property type="entry name" value="BCAS3_WD40"/>
    <property type="match status" value="1"/>
</dbReference>
<dbReference type="KEGG" id="sgra:EX895_005793"/>
<feature type="region of interest" description="Disordered" evidence="1">
    <location>
        <begin position="470"/>
        <end position="507"/>
    </location>
</feature>
<sequence length="1340" mass="141268">MNPRSNDSNASSAKQKKKQIESHPPPSVSLLDSSSPSSPDALLTHLEPAPASAQSTLNVPDATATHNARVALSASPSTAPRVFVASTLKPVSTIDSVTSTISAISHHANRGISSLIAAHTNTTNSASPHIAPATAADQHATPLRSDGSVSPIYDAFHNAGSTPDPAHIQAALHNAAQPTLSPQPRVVWSRWDRLPLKSHPLKFAPLLLSYFDNGSLQALLLQDRTISELLSLPNAADVLLDRSASVTTLDCPHLLTALVRPPSADTADPQLLLVVHEPDNATRLLAYSLTSHQVQASIQLQHHSVVLHPAAQLHEQRRNVLWPQVQAQCNQNYLVLSFAAPASIHVLSTSTLEYIGSPILEVSAASAERPPPISLSHRLLAFACTASKNVSPIRSDARKASNSAYHDPARTSFAAVPSDASPRVGEMRDNLFETSAHVGDAARRIRGGVISGVRTLGEWGSSYWPQAGSPPAAGAAFSPPQSSLLSQSAPHTASHLPRQASSASSSPMLLAVDGGRAAKRLSTGAPSAAPNDMTAGSGHSSHTVYGACVRVIDLASDTRTICTFAPSNHAVTLVSFSPCGRLILTADTLGHAFHVFELPLSGTFGNAATTSSSSPVLHRYKLMRGITTADVVHAQWSSDAQWLTVGTHSGTVHIYAVNPFGGIPSIANHVQAKIKNPQMLQPFGLSLSSLARSVRPTAPPQQEATQKSANPIGAEAHVTAAADVQSKLAPAPSFLLVSHASSGLEGDVSSPFELVTNDPRSVSVTLHNVRCWSTQTRAPSARMGSEEVQADAKHRFAPATSPRTSGLSQMMRKAGEGLLPTQQAPRLQAECVRVALWDQLLPDTSSVTKHSVAALGDQTSASYHSDRSHNSLAKPLASVAKAEIETYSQSPAMLPSSIFLSRQTFFHARTRSTKPNSATATGPADSLRCIQRRGSRPIQVRRTARLVSREPSSEEASSFDDSLAGALDQMSFNPEHLPPRSASAHIPSFPQGQRGRSAGWTAGSSIPIRIVAGGLGGIYRAGKELGRGVDMARRRTSGASGTEPPEGSAEPVARNTASISFDAVDDVDLLGEDEDAARSSRHRYRDHHNTAEHIEQGSTRSDLSMLSVLHNDEPGKGSQPSSAETPSTRFSEVEDVDECDWDAIDDCRSPAAPAARLLDDVNAVLNQSRNKQGASGTHGSNTSMDDDFTVGMLDEDSDQATVIRSQSQSQSGLTPIAQDVMARASAPKELVYALPAGGSTRSSLLSQSSGKTSTVVENRLEAKADRDSSPSNSDEGDSASQRSVGSGMLCEGSKETHTIDVANELDASAKAKDAKVVKIITAKPISTSGGGGKKKKKSGR</sequence>
<feature type="compositionally biased region" description="Polar residues" evidence="1">
    <location>
        <begin position="1169"/>
        <end position="1183"/>
    </location>
</feature>
<feature type="compositionally biased region" description="Polar residues" evidence="1">
    <location>
        <begin position="1269"/>
        <end position="1284"/>
    </location>
</feature>
<feature type="region of interest" description="Disordered" evidence="1">
    <location>
        <begin position="1169"/>
        <end position="1191"/>
    </location>
</feature>
<dbReference type="InterPro" id="IPR048382">
    <property type="entry name" value="BCAS3_WD40"/>
</dbReference>
<dbReference type="PANTHER" id="PTHR13268">
    <property type="entry name" value="BREAST CARCINOMA AMPLIFIED SEQUENCE 3"/>
    <property type="match status" value="1"/>
</dbReference>
<gene>
    <name evidence="3" type="ORF">EX895_005793</name>
</gene>
<feature type="domain" description="BCAS3 WD40" evidence="2">
    <location>
        <begin position="553"/>
        <end position="676"/>
    </location>
</feature>
<protein>
    <recommendedName>
        <fullName evidence="2">BCAS3 WD40 domain-containing protein</fullName>
    </recommendedName>
</protein>
<feature type="compositionally biased region" description="Low complexity" evidence="1">
    <location>
        <begin position="28"/>
        <end position="43"/>
    </location>
</feature>
<feature type="region of interest" description="Disordered" evidence="1">
    <location>
        <begin position="1260"/>
        <end position="1291"/>
    </location>
</feature>
<feature type="region of interest" description="Disordered" evidence="1">
    <location>
        <begin position="974"/>
        <end position="1001"/>
    </location>
</feature>
<feature type="region of interest" description="Disordered" evidence="1">
    <location>
        <begin position="1"/>
        <end position="44"/>
    </location>
</feature>
<dbReference type="GeneID" id="40728688"/>
<comment type="caution">
    <text evidence="3">The sequence shown here is derived from an EMBL/GenBank/DDBJ whole genome shotgun (WGS) entry which is preliminary data.</text>
</comment>
<feature type="region of interest" description="Disordered" evidence="1">
    <location>
        <begin position="1321"/>
        <end position="1340"/>
    </location>
</feature>
<dbReference type="SUPFAM" id="SSF101908">
    <property type="entry name" value="Putative isomerase YbhE"/>
    <property type="match status" value="1"/>
</dbReference>
<keyword evidence="4" id="KW-1185">Reference proteome</keyword>
<dbReference type="InterPro" id="IPR015943">
    <property type="entry name" value="WD40/YVTN_repeat-like_dom_sf"/>
</dbReference>
<feature type="region of interest" description="Disordered" evidence="1">
    <location>
        <begin position="1077"/>
        <end position="1134"/>
    </location>
</feature>
<dbReference type="Gene3D" id="2.130.10.10">
    <property type="entry name" value="YVTN repeat-like/Quinoprotein amine dehydrogenase"/>
    <property type="match status" value="1"/>
</dbReference>
<reference evidence="3 4" key="1">
    <citation type="submission" date="2019-05" db="EMBL/GenBank/DDBJ databases">
        <title>Sporisorium graminicola CBS 10092 draft sequencing and annotation.</title>
        <authorList>
            <person name="Solano-Gonzalez S."/>
            <person name="Caddick M.X."/>
            <person name="Darby A."/>
        </authorList>
    </citation>
    <scope>NUCLEOTIDE SEQUENCE [LARGE SCALE GENOMIC DNA]</scope>
    <source>
        <strain evidence="3 4">CBS 10092</strain>
    </source>
</reference>
<dbReference type="GO" id="GO:0006914">
    <property type="term" value="P:autophagy"/>
    <property type="evidence" value="ECO:0007669"/>
    <property type="project" value="InterPro"/>
</dbReference>
<feature type="region of interest" description="Disordered" evidence="1">
    <location>
        <begin position="1033"/>
        <end position="1054"/>
    </location>
</feature>